<accession>A0A0L8I2C9</accession>
<dbReference type="EC" id="2.3.2.31" evidence="2"/>
<keyword evidence="7" id="KW-0833">Ubl conjugation pathway</keyword>
<evidence type="ECO:0000256" key="8">
    <source>
        <dbReference type="ARBA" id="ARBA00022833"/>
    </source>
</evidence>
<evidence type="ECO:0000256" key="3">
    <source>
        <dbReference type="ARBA" id="ARBA00022679"/>
    </source>
</evidence>
<evidence type="ECO:0000256" key="2">
    <source>
        <dbReference type="ARBA" id="ARBA00012251"/>
    </source>
</evidence>
<keyword evidence="6" id="KW-0863">Zinc-finger</keyword>
<dbReference type="SUPFAM" id="SSF57850">
    <property type="entry name" value="RING/U-box"/>
    <property type="match status" value="2"/>
</dbReference>
<evidence type="ECO:0000256" key="9">
    <source>
        <dbReference type="SAM" id="Phobius"/>
    </source>
</evidence>
<dbReference type="AlphaFoldDB" id="A0A0L8I2C9"/>
<proteinExistence type="predicted"/>
<keyword evidence="9" id="KW-0472">Membrane</keyword>
<dbReference type="KEGG" id="obi:106867194"/>
<dbReference type="Gene3D" id="1.20.120.1750">
    <property type="match status" value="1"/>
</dbReference>
<dbReference type="STRING" id="37653.A0A0L8I2C9"/>
<reference evidence="11" key="1">
    <citation type="submission" date="2015-07" db="EMBL/GenBank/DDBJ databases">
        <title>MeaNS - Measles Nucleotide Surveillance Program.</title>
        <authorList>
            <person name="Tran T."/>
            <person name="Druce J."/>
        </authorList>
    </citation>
    <scope>NUCLEOTIDE SEQUENCE</scope>
    <source>
        <strain evidence="11">UCB-OBI-ISO-001</strain>
        <tissue evidence="11">Gonad</tissue>
    </source>
</reference>
<keyword evidence="3" id="KW-0808">Transferase</keyword>
<dbReference type="GO" id="GO:0061630">
    <property type="term" value="F:ubiquitin protein ligase activity"/>
    <property type="evidence" value="ECO:0007669"/>
    <property type="project" value="UniProtKB-EC"/>
</dbReference>
<comment type="catalytic activity">
    <reaction evidence="1">
        <text>[E2 ubiquitin-conjugating enzyme]-S-ubiquitinyl-L-cysteine + [acceptor protein]-L-lysine = [E2 ubiquitin-conjugating enzyme]-L-cysteine + [acceptor protein]-N(6)-ubiquitinyl-L-lysine.</text>
        <dbReference type="EC" id="2.3.2.31"/>
    </reaction>
</comment>
<keyword evidence="8" id="KW-0862">Zinc</keyword>
<dbReference type="GO" id="GO:0016567">
    <property type="term" value="P:protein ubiquitination"/>
    <property type="evidence" value="ECO:0007669"/>
    <property type="project" value="InterPro"/>
</dbReference>
<keyword evidence="9" id="KW-1133">Transmembrane helix</keyword>
<dbReference type="CDD" id="cd20342">
    <property type="entry name" value="BRcat_RBR_RNF217"/>
    <property type="match status" value="1"/>
</dbReference>
<dbReference type="InterPro" id="IPR047551">
    <property type="entry name" value="BRcat_RBR_RNF217"/>
</dbReference>
<feature type="transmembrane region" description="Helical" evidence="9">
    <location>
        <begin position="297"/>
        <end position="315"/>
    </location>
</feature>
<evidence type="ECO:0000256" key="4">
    <source>
        <dbReference type="ARBA" id="ARBA00022723"/>
    </source>
</evidence>
<dbReference type="EMBL" id="KQ416719">
    <property type="protein sequence ID" value="KOF95559.1"/>
    <property type="molecule type" value="Genomic_DNA"/>
</dbReference>
<evidence type="ECO:0000256" key="5">
    <source>
        <dbReference type="ARBA" id="ARBA00022737"/>
    </source>
</evidence>
<dbReference type="SMART" id="SM00647">
    <property type="entry name" value="IBR"/>
    <property type="match status" value="1"/>
</dbReference>
<feature type="domain" description="RING-type" evidence="10">
    <location>
        <begin position="44"/>
        <end position="261"/>
    </location>
</feature>
<dbReference type="OrthoDB" id="10009520at2759"/>
<evidence type="ECO:0000259" key="10">
    <source>
        <dbReference type="PROSITE" id="PS51873"/>
    </source>
</evidence>
<dbReference type="GO" id="GO:0008270">
    <property type="term" value="F:zinc ion binding"/>
    <property type="evidence" value="ECO:0007669"/>
    <property type="project" value="UniProtKB-KW"/>
</dbReference>
<dbReference type="PANTHER" id="PTHR11685">
    <property type="entry name" value="RBR FAMILY RING FINGER AND IBR DOMAIN-CONTAINING"/>
    <property type="match status" value="1"/>
</dbReference>
<dbReference type="InterPro" id="IPR031127">
    <property type="entry name" value="E3_UB_ligase_RBR"/>
</dbReference>
<name>A0A0L8I2C9_OCTBM</name>
<evidence type="ECO:0000313" key="11">
    <source>
        <dbReference type="EMBL" id="KOF95559.1"/>
    </source>
</evidence>
<evidence type="ECO:0000256" key="6">
    <source>
        <dbReference type="ARBA" id="ARBA00022771"/>
    </source>
</evidence>
<dbReference type="InterPro" id="IPR002867">
    <property type="entry name" value="IBR_dom"/>
</dbReference>
<dbReference type="Pfam" id="PF22191">
    <property type="entry name" value="IBR_1"/>
    <property type="match status" value="1"/>
</dbReference>
<dbReference type="CDD" id="cd20350">
    <property type="entry name" value="Rcat_RBR_RNF217"/>
    <property type="match status" value="1"/>
</dbReference>
<dbReference type="InterPro" id="IPR044066">
    <property type="entry name" value="TRIAD_supradom"/>
</dbReference>
<keyword evidence="9" id="KW-0812">Transmembrane</keyword>
<keyword evidence="4" id="KW-0479">Metal-binding</keyword>
<dbReference type="Pfam" id="PF01485">
    <property type="entry name" value="IBR"/>
    <property type="match status" value="1"/>
</dbReference>
<sequence length="468" mass="52569">MASGITEEQQAILNDLYLRQLNLPDALTLDNIIENFSMLNLTSLSDVCKVCYSNSTSVHYRPCCNFLVCSSCLTRYLSEKVQLGIVNIKCLNICECYINQDDIMAYLPSSLKEKFNKFLVDANKDPCVKTCPNCCSIISIDKSQMKHKKCKKGLKVVCSTCSTAICFPCQAQWHEGITCKQFQKGDKMVSIWAKNYQNGQLNAQQCPKCKIFIQRSTGCDQMSCKKCDTNFCYLCGDKFRGIKFFGDHFSKLSVFGCKYHFLPQKNITRKLIRGTLFGGKLLASIMLGSLAVGVGGALVGLGTVFLPVYGSVCLYRRLKYQKKVLNKYRINCPMELREVDFDFAQMDALSVTNPHLFQDSNNSFDDLQLYFARPHKLILDENIDFIHNYPSKQTDNSSDIKPEGIYSLPSTLFQLEEDSDLGHSSMLSVCHSCESIASNSNTCLHSDSDEDSIFSALSSSVLDLQTNI</sequence>
<organism evidence="11">
    <name type="scientific">Octopus bimaculoides</name>
    <name type="common">California two-spotted octopus</name>
    <dbReference type="NCBI Taxonomy" id="37653"/>
    <lineage>
        <taxon>Eukaryota</taxon>
        <taxon>Metazoa</taxon>
        <taxon>Spiralia</taxon>
        <taxon>Lophotrochozoa</taxon>
        <taxon>Mollusca</taxon>
        <taxon>Cephalopoda</taxon>
        <taxon>Coleoidea</taxon>
        <taxon>Octopodiformes</taxon>
        <taxon>Octopoda</taxon>
        <taxon>Incirrata</taxon>
        <taxon>Octopodidae</taxon>
        <taxon>Octopus</taxon>
    </lineage>
</organism>
<dbReference type="PROSITE" id="PS51873">
    <property type="entry name" value="TRIAD"/>
    <property type="match status" value="1"/>
</dbReference>
<protein>
    <recommendedName>
        <fullName evidence="2">RBR-type E3 ubiquitin transferase</fullName>
        <ecNumber evidence="2">2.3.2.31</ecNumber>
    </recommendedName>
</protein>
<gene>
    <name evidence="11" type="ORF">OCBIM_22038030mg</name>
</gene>
<keyword evidence="5" id="KW-0677">Repeat</keyword>
<evidence type="ECO:0000256" key="7">
    <source>
        <dbReference type="ARBA" id="ARBA00022786"/>
    </source>
</evidence>
<evidence type="ECO:0000256" key="1">
    <source>
        <dbReference type="ARBA" id="ARBA00001798"/>
    </source>
</evidence>
<dbReference type="InterPro" id="IPR047552">
    <property type="entry name" value="Rcat_RBR_RNF217"/>
</dbReference>